<dbReference type="EC" id="3.1.26.4" evidence="6 14"/>
<comment type="cofactor">
    <cofactor evidence="14 15">
        <name>Mn(2+)</name>
        <dbReference type="ChEBI" id="CHEBI:29035"/>
    </cofactor>
    <cofactor evidence="14 15">
        <name>Mg(2+)</name>
        <dbReference type="ChEBI" id="CHEBI:18420"/>
    </cofactor>
    <text evidence="14 15">Manganese or magnesium. Binds 1 divalent metal ion per monomer in the absence of substrate. May bind a second metal ion after substrate binding.</text>
</comment>
<dbReference type="GO" id="GO:0030145">
    <property type="term" value="F:manganese ion binding"/>
    <property type="evidence" value="ECO:0007669"/>
    <property type="project" value="UniProtKB-UniRule"/>
</dbReference>
<dbReference type="SUPFAM" id="SSF53098">
    <property type="entry name" value="Ribonuclease H-like"/>
    <property type="match status" value="1"/>
</dbReference>
<accession>A0A5E6MH00</accession>
<comment type="similarity">
    <text evidence="5 14 16">Belongs to the RNase HII family.</text>
</comment>
<evidence type="ECO:0000313" key="19">
    <source>
        <dbReference type="Proteomes" id="UP000381693"/>
    </source>
</evidence>
<keyword evidence="12 14" id="KW-0378">Hydrolase</keyword>
<dbReference type="AlphaFoldDB" id="A0A5E6MH00"/>
<evidence type="ECO:0000256" key="9">
    <source>
        <dbReference type="ARBA" id="ARBA00022722"/>
    </source>
</evidence>
<gene>
    <name evidence="14 18" type="primary">rnhB</name>
    <name evidence="18" type="ORF">MAMC_01736</name>
</gene>
<dbReference type="GO" id="GO:0003723">
    <property type="term" value="F:RNA binding"/>
    <property type="evidence" value="ECO:0007669"/>
    <property type="project" value="UniProtKB-UniRule"/>
</dbReference>
<dbReference type="RefSeq" id="WP_246189630.1">
    <property type="nucleotide sequence ID" value="NZ_CABFUZ020000182.1"/>
</dbReference>
<dbReference type="CDD" id="cd07182">
    <property type="entry name" value="RNase_HII_bacteria_HII_like"/>
    <property type="match status" value="1"/>
</dbReference>
<evidence type="ECO:0000313" key="18">
    <source>
        <dbReference type="EMBL" id="VVM07642.1"/>
    </source>
</evidence>
<evidence type="ECO:0000256" key="3">
    <source>
        <dbReference type="ARBA" id="ARBA00004065"/>
    </source>
</evidence>
<dbReference type="PROSITE" id="PS51975">
    <property type="entry name" value="RNASE_H_2"/>
    <property type="match status" value="1"/>
</dbReference>
<name>A0A5E6MH00_9BACT</name>
<reference evidence="18" key="1">
    <citation type="submission" date="2019-09" db="EMBL/GenBank/DDBJ databases">
        <authorList>
            <person name="Cremers G."/>
        </authorList>
    </citation>
    <scope>NUCLEOTIDE SEQUENCE [LARGE SCALE GENOMIC DNA]</scope>
    <source>
        <strain evidence="18">3B</strain>
    </source>
</reference>
<dbReference type="GO" id="GO:0006298">
    <property type="term" value="P:mismatch repair"/>
    <property type="evidence" value="ECO:0007669"/>
    <property type="project" value="TreeGrafter"/>
</dbReference>
<dbReference type="NCBIfam" id="NF000595">
    <property type="entry name" value="PRK00015.1-3"/>
    <property type="match status" value="1"/>
</dbReference>
<dbReference type="InterPro" id="IPR012337">
    <property type="entry name" value="RNaseH-like_sf"/>
</dbReference>
<dbReference type="PANTHER" id="PTHR10954:SF18">
    <property type="entry name" value="RIBONUCLEASE HII"/>
    <property type="match status" value="1"/>
</dbReference>
<dbReference type="GO" id="GO:0043137">
    <property type="term" value="P:DNA replication, removal of RNA primer"/>
    <property type="evidence" value="ECO:0007669"/>
    <property type="project" value="TreeGrafter"/>
</dbReference>
<proteinExistence type="inferred from homology"/>
<protein>
    <recommendedName>
        <fullName evidence="7 14">Ribonuclease HII</fullName>
        <shortName evidence="14">RNase HII</shortName>
        <ecNumber evidence="6 14">3.1.26.4</ecNumber>
    </recommendedName>
</protein>
<keyword evidence="10 14" id="KW-0479">Metal-binding</keyword>
<evidence type="ECO:0000256" key="14">
    <source>
        <dbReference type="HAMAP-Rule" id="MF_00052"/>
    </source>
</evidence>
<dbReference type="InterPro" id="IPR024567">
    <property type="entry name" value="RNase_HII/HIII_dom"/>
</dbReference>
<dbReference type="EMBL" id="CABFUZ020000182">
    <property type="protein sequence ID" value="VVM07642.1"/>
    <property type="molecule type" value="Genomic_DNA"/>
</dbReference>
<dbReference type="Gene3D" id="3.30.420.10">
    <property type="entry name" value="Ribonuclease H-like superfamily/Ribonuclease H"/>
    <property type="match status" value="1"/>
</dbReference>
<feature type="domain" description="RNase H type-2" evidence="17">
    <location>
        <begin position="38"/>
        <end position="229"/>
    </location>
</feature>
<dbReference type="Pfam" id="PF01351">
    <property type="entry name" value="RNase_HII"/>
    <property type="match status" value="1"/>
</dbReference>
<comment type="catalytic activity">
    <reaction evidence="1 14 15 16">
        <text>Endonucleolytic cleavage to 5'-phosphomonoester.</text>
        <dbReference type="EC" id="3.1.26.4"/>
    </reaction>
</comment>
<evidence type="ECO:0000256" key="5">
    <source>
        <dbReference type="ARBA" id="ARBA00007383"/>
    </source>
</evidence>
<dbReference type="GO" id="GO:0032299">
    <property type="term" value="C:ribonuclease H2 complex"/>
    <property type="evidence" value="ECO:0007669"/>
    <property type="project" value="TreeGrafter"/>
</dbReference>
<feature type="binding site" evidence="14 15">
    <location>
        <position position="44"/>
    </location>
    <ligand>
        <name>a divalent metal cation</name>
        <dbReference type="ChEBI" id="CHEBI:60240"/>
    </ligand>
</feature>
<sequence>MALQNGFVRKEGIPPKSRSRRPAPDRRYERLLARQGLAPTAGVDEVGRGSLAGPLVAAAVILPLRIRLHPWLDDSKRLDSRRRLSVCDWLVGLPGVAYGIGFASVEEIDRWNVLGATMLAMSRAVLALAEKPGVVLVDGREAPPLEMPVRAIVGGDRRCASIAAASVLAKVTRDRWMTEVGRDHPRFGFARHKGYGTDDHWEALRRYGPTPLHRRSFLGRLSEEAIPHLPWDDGAIEPRGGP</sequence>
<comment type="subcellular location">
    <subcellularLocation>
        <location evidence="4 14">Cytoplasm</location>
    </subcellularLocation>
</comment>
<evidence type="ECO:0000259" key="17">
    <source>
        <dbReference type="PROSITE" id="PS51975"/>
    </source>
</evidence>
<evidence type="ECO:0000256" key="12">
    <source>
        <dbReference type="ARBA" id="ARBA00022801"/>
    </source>
</evidence>
<feature type="binding site" evidence="14 15">
    <location>
        <position position="138"/>
    </location>
    <ligand>
        <name>a divalent metal cation</name>
        <dbReference type="ChEBI" id="CHEBI:60240"/>
    </ligand>
</feature>
<keyword evidence="13 14" id="KW-0464">Manganese</keyword>
<dbReference type="GO" id="GO:0005737">
    <property type="term" value="C:cytoplasm"/>
    <property type="evidence" value="ECO:0007669"/>
    <property type="project" value="UniProtKB-SubCell"/>
</dbReference>
<feature type="binding site" evidence="14 15">
    <location>
        <position position="45"/>
    </location>
    <ligand>
        <name>a divalent metal cation</name>
        <dbReference type="ChEBI" id="CHEBI:60240"/>
    </ligand>
</feature>
<evidence type="ECO:0000256" key="11">
    <source>
        <dbReference type="ARBA" id="ARBA00022759"/>
    </source>
</evidence>
<evidence type="ECO:0000256" key="1">
    <source>
        <dbReference type="ARBA" id="ARBA00000077"/>
    </source>
</evidence>
<evidence type="ECO:0000256" key="4">
    <source>
        <dbReference type="ARBA" id="ARBA00004496"/>
    </source>
</evidence>
<comment type="cofactor">
    <cofactor evidence="2">
        <name>Mg(2+)</name>
        <dbReference type="ChEBI" id="CHEBI:18420"/>
    </cofactor>
</comment>
<evidence type="ECO:0000256" key="13">
    <source>
        <dbReference type="ARBA" id="ARBA00023211"/>
    </source>
</evidence>
<evidence type="ECO:0000256" key="6">
    <source>
        <dbReference type="ARBA" id="ARBA00012180"/>
    </source>
</evidence>
<evidence type="ECO:0000256" key="15">
    <source>
        <dbReference type="PROSITE-ProRule" id="PRU01319"/>
    </source>
</evidence>
<dbReference type="PANTHER" id="PTHR10954">
    <property type="entry name" value="RIBONUCLEASE H2 SUBUNIT A"/>
    <property type="match status" value="1"/>
</dbReference>
<dbReference type="InterPro" id="IPR036397">
    <property type="entry name" value="RNaseH_sf"/>
</dbReference>
<dbReference type="GO" id="GO:0004523">
    <property type="term" value="F:RNA-DNA hybrid ribonuclease activity"/>
    <property type="evidence" value="ECO:0007669"/>
    <property type="project" value="UniProtKB-UniRule"/>
</dbReference>
<evidence type="ECO:0000256" key="8">
    <source>
        <dbReference type="ARBA" id="ARBA00022490"/>
    </source>
</evidence>
<comment type="caution">
    <text evidence="18">The sequence shown here is derived from an EMBL/GenBank/DDBJ whole genome shotgun (WGS) entry which is preliminary data.</text>
</comment>
<dbReference type="HAMAP" id="MF_00052_B">
    <property type="entry name" value="RNase_HII_B"/>
    <property type="match status" value="1"/>
</dbReference>
<dbReference type="Proteomes" id="UP000381693">
    <property type="component" value="Unassembled WGS sequence"/>
</dbReference>
<dbReference type="InterPro" id="IPR022898">
    <property type="entry name" value="RNase_HII"/>
</dbReference>
<evidence type="ECO:0000256" key="16">
    <source>
        <dbReference type="RuleBase" id="RU003515"/>
    </source>
</evidence>
<evidence type="ECO:0000256" key="7">
    <source>
        <dbReference type="ARBA" id="ARBA00019179"/>
    </source>
</evidence>
<keyword evidence="8 14" id="KW-0963">Cytoplasm</keyword>
<organism evidence="18 19">
    <name type="scientific">Methylacidimicrobium cyclopophantes</name>
    <dbReference type="NCBI Taxonomy" id="1041766"/>
    <lineage>
        <taxon>Bacteria</taxon>
        <taxon>Pseudomonadati</taxon>
        <taxon>Verrucomicrobiota</taxon>
        <taxon>Methylacidimicrobium</taxon>
    </lineage>
</organism>
<evidence type="ECO:0000256" key="2">
    <source>
        <dbReference type="ARBA" id="ARBA00001946"/>
    </source>
</evidence>
<evidence type="ECO:0000256" key="10">
    <source>
        <dbReference type="ARBA" id="ARBA00022723"/>
    </source>
</evidence>
<comment type="function">
    <text evidence="3 14 16">Endonuclease that specifically degrades the RNA of RNA-DNA hybrids.</text>
</comment>
<dbReference type="InterPro" id="IPR001352">
    <property type="entry name" value="RNase_HII/HIII"/>
</dbReference>
<keyword evidence="19" id="KW-1185">Reference proteome</keyword>
<keyword evidence="11 14" id="KW-0255">Endonuclease</keyword>
<keyword evidence="9 14" id="KW-0540">Nuclease</keyword>